<reference evidence="2" key="2">
    <citation type="submission" date="2020-09" db="EMBL/GenBank/DDBJ databases">
        <authorList>
            <person name="Sun Q."/>
            <person name="Ohkuma M."/>
        </authorList>
    </citation>
    <scope>NUCLEOTIDE SEQUENCE</scope>
    <source>
        <strain evidence="2">JCM 4490</strain>
    </source>
</reference>
<organism evidence="2 3">
    <name type="scientific">Streptomyces lucensis JCM 4490</name>
    <dbReference type="NCBI Taxonomy" id="1306176"/>
    <lineage>
        <taxon>Bacteria</taxon>
        <taxon>Bacillati</taxon>
        <taxon>Actinomycetota</taxon>
        <taxon>Actinomycetes</taxon>
        <taxon>Kitasatosporales</taxon>
        <taxon>Streptomycetaceae</taxon>
        <taxon>Streptomyces</taxon>
    </lineage>
</organism>
<name>A0A918MPL5_9ACTN</name>
<evidence type="ECO:0000256" key="1">
    <source>
        <dbReference type="SAM" id="MobiDB-lite"/>
    </source>
</evidence>
<gene>
    <name evidence="2" type="ORF">GCM10010503_17580</name>
</gene>
<feature type="compositionally biased region" description="Basic and acidic residues" evidence="1">
    <location>
        <begin position="65"/>
        <end position="78"/>
    </location>
</feature>
<dbReference type="AlphaFoldDB" id="A0A918MPL5"/>
<keyword evidence="3" id="KW-1185">Reference proteome</keyword>
<feature type="compositionally biased region" description="Acidic residues" evidence="1">
    <location>
        <begin position="32"/>
        <end position="50"/>
    </location>
</feature>
<reference evidence="2" key="1">
    <citation type="journal article" date="2014" name="Int. J. Syst. Evol. Microbiol.">
        <title>Complete genome sequence of Corynebacterium casei LMG S-19264T (=DSM 44701T), isolated from a smear-ripened cheese.</title>
        <authorList>
            <consortium name="US DOE Joint Genome Institute (JGI-PGF)"/>
            <person name="Walter F."/>
            <person name="Albersmeier A."/>
            <person name="Kalinowski J."/>
            <person name="Ruckert C."/>
        </authorList>
    </citation>
    <scope>NUCLEOTIDE SEQUENCE</scope>
    <source>
        <strain evidence="2">JCM 4490</strain>
    </source>
</reference>
<protein>
    <submittedName>
        <fullName evidence="2">Uncharacterized protein</fullName>
    </submittedName>
</protein>
<evidence type="ECO:0000313" key="3">
    <source>
        <dbReference type="Proteomes" id="UP000620224"/>
    </source>
</evidence>
<accession>A0A918MPL5</accession>
<dbReference type="RefSeq" id="WP_229815951.1">
    <property type="nucleotide sequence ID" value="NZ_BMUE01000003.1"/>
</dbReference>
<feature type="region of interest" description="Disordered" evidence="1">
    <location>
        <begin position="1"/>
        <end position="103"/>
    </location>
</feature>
<dbReference type="Proteomes" id="UP000620224">
    <property type="component" value="Unassembled WGS sequence"/>
</dbReference>
<dbReference type="EMBL" id="BMUE01000003">
    <property type="protein sequence ID" value="GGW41823.1"/>
    <property type="molecule type" value="Genomic_DNA"/>
</dbReference>
<comment type="caution">
    <text evidence="2">The sequence shown here is derived from an EMBL/GenBank/DDBJ whole genome shotgun (WGS) entry which is preliminary data.</text>
</comment>
<proteinExistence type="predicted"/>
<sequence>MSEYTPSQAEGESDADAAAAEQPPRTTPSQAEGEDTSDGDTGDEDADDEDAGRQEMTGPVAEDPDPGRDAPQRAEQARRGGRPGISQHFREEPRTPIQEEFDR</sequence>
<evidence type="ECO:0000313" key="2">
    <source>
        <dbReference type="EMBL" id="GGW41823.1"/>
    </source>
</evidence>